<comment type="caution">
    <text evidence="2">The sequence shown here is derived from an EMBL/GenBank/DDBJ whole genome shotgun (WGS) entry which is preliminary data.</text>
</comment>
<reference evidence="2 3" key="1">
    <citation type="submission" date="2021-08" db="EMBL/GenBank/DDBJ databases">
        <title>Draft Genome Sequence of Phanerochaete sordida strain YK-624.</title>
        <authorList>
            <person name="Mori T."/>
            <person name="Dohra H."/>
            <person name="Suzuki T."/>
            <person name="Kawagishi H."/>
            <person name="Hirai H."/>
        </authorList>
    </citation>
    <scope>NUCLEOTIDE SEQUENCE [LARGE SCALE GENOMIC DNA]</scope>
    <source>
        <strain evidence="2 3">YK-624</strain>
    </source>
</reference>
<evidence type="ECO:0000313" key="2">
    <source>
        <dbReference type="EMBL" id="GJE95311.1"/>
    </source>
</evidence>
<keyword evidence="3" id="KW-1185">Reference proteome</keyword>
<organism evidence="2 3">
    <name type="scientific">Phanerochaete sordida</name>
    <dbReference type="NCBI Taxonomy" id="48140"/>
    <lineage>
        <taxon>Eukaryota</taxon>
        <taxon>Fungi</taxon>
        <taxon>Dikarya</taxon>
        <taxon>Basidiomycota</taxon>
        <taxon>Agaricomycotina</taxon>
        <taxon>Agaricomycetes</taxon>
        <taxon>Polyporales</taxon>
        <taxon>Phanerochaetaceae</taxon>
        <taxon>Phanerochaete</taxon>
    </lineage>
</organism>
<name>A0A9P3GIC4_9APHY</name>
<sequence>MHSILDFAFTVSLAAAGAHAVEAYIYENASATEQYGVGMGFWPRTWESLCTHSLEDELRPLASSDRSSSIQYLTGIQGRAEGPFATLSTPRRSTCR</sequence>
<feature type="signal peptide" evidence="1">
    <location>
        <begin position="1"/>
        <end position="20"/>
    </location>
</feature>
<dbReference type="Proteomes" id="UP000703269">
    <property type="component" value="Unassembled WGS sequence"/>
</dbReference>
<keyword evidence="1" id="KW-0732">Signal</keyword>
<protein>
    <submittedName>
        <fullName evidence="2">Uncharacterized protein</fullName>
    </submittedName>
</protein>
<accession>A0A9P3GIC4</accession>
<evidence type="ECO:0000256" key="1">
    <source>
        <dbReference type="SAM" id="SignalP"/>
    </source>
</evidence>
<dbReference type="EMBL" id="BPQB01000047">
    <property type="protein sequence ID" value="GJE95311.1"/>
    <property type="molecule type" value="Genomic_DNA"/>
</dbReference>
<gene>
    <name evidence="2" type="ORF">PsYK624_114950</name>
</gene>
<feature type="chain" id="PRO_5040501784" evidence="1">
    <location>
        <begin position="21"/>
        <end position="96"/>
    </location>
</feature>
<dbReference type="AlphaFoldDB" id="A0A9P3GIC4"/>
<evidence type="ECO:0000313" key="3">
    <source>
        <dbReference type="Proteomes" id="UP000703269"/>
    </source>
</evidence>
<proteinExistence type="predicted"/>